<geneLocation type="plasmid" evidence="1">
    <name>pC5.7c</name>
</geneLocation>
<gene>
    <name evidence="1" type="ORF">pC5.7c_541</name>
    <name evidence="2" type="ORF">pC5.8a_85</name>
</gene>
<geneLocation type="plasmid" evidence="2">
    <name>pColt5.8a</name>
</geneLocation>
<dbReference type="EMBL" id="MK318969">
    <property type="protein sequence ID" value="QCL09408.1"/>
    <property type="molecule type" value="Genomic_DNA"/>
</dbReference>
<dbReference type="AlphaFoldDB" id="A0A7S5DSQ4"/>
<accession>A0A7S5DSQ4</accession>
<organism evidence="2">
    <name type="scientific">Rhizobium rhizogenes</name>
    <name type="common">Agrobacterium rhizogenes</name>
    <dbReference type="NCBI Taxonomy" id="359"/>
    <lineage>
        <taxon>Bacteria</taxon>
        <taxon>Pseudomonadati</taxon>
        <taxon>Pseudomonadota</taxon>
        <taxon>Alphaproteobacteria</taxon>
        <taxon>Hyphomicrobiales</taxon>
        <taxon>Rhizobiaceae</taxon>
        <taxon>Rhizobium/Agrobacterium group</taxon>
        <taxon>Rhizobium</taxon>
    </lineage>
</organism>
<sequence>MIIFWDELHDIAVIELIFATHPKSYQRWKKLLAPIRRI</sequence>
<reference evidence="2" key="1">
    <citation type="submission" date="2018-12" db="EMBL/GenBank/DDBJ databases">
        <title>Three Rhizobium rhizogenes strains isolated from the same crown gall tumor carry diverse plasmids.</title>
        <authorList>
            <person name="Pulawska J."/>
            <person name="Kuzmanovic N."/>
        </authorList>
    </citation>
    <scope>NUCLEOTIDE SEQUENCE</scope>
    <source>
        <strain evidence="1">C5.7</strain>
        <strain evidence="2">Colt5.8</strain>
        <plasmid evidence="1">pC5.7c</plasmid>
        <plasmid evidence="2">pColt5.8a</plasmid>
    </source>
</reference>
<dbReference type="EMBL" id="MK318971">
    <property type="protein sequence ID" value="QCL09577.1"/>
    <property type="molecule type" value="Genomic_DNA"/>
</dbReference>
<keyword evidence="2" id="KW-0614">Plasmid</keyword>
<evidence type="ECO:0000313" key="1">
    <source>
        <dbReference type="EMBL" id="QCL09408.1"/>
    </source>
</evidence>
<name>A0A7S5DSQ4_RHIRH</name>
<proteinExistence type="predicted"/>
<protein>
    <submittedName>
        <fullName evidence="2">Uncharacterized protein</fullName>
    </submittedName>
</protein>
<evidence type="ECO:0000313" key="2">
    <source>
        <dbReference type="EMBL" id="QCL09577.1"/>
    </source>
</evidence>